<comment type="similarity">
    <text evidence="1 5 6">Belongs to the universal ribosomal protein uL24 family.</text>
</comment>
<comment type="caution">
    <text evidence="8">The sequence shown here is derived from an EMBL/GenBank/DDBJ whole genome shotgun (WGS) entry which is preliminary data.</text>
</comment>
<dbReference type="GO" id="GO:0005840">
    <property type="term" value="C:ribosome"/>
    <property type="evidence" value="ECO:0007669"/>
    <property type="project" value="UniProtKB-KW"/>
</dbReference>
<keyword evidence="3 5" id="KW-0687">Ribonucleoprotein</keyword>
<evidence type="ECO:0000256" key="4">
    <source>
        <dbReference type="ARBA" id="ARBA00035206"/>
    </source>
</evidence>
<evidence type="ECO:0000256" key="1">
    <source>
        <dbReference type="ARBA" id="ARBA00010618"/>
    </source>
</evidence>
<evidence type="ECO:0000313" key="8">
    <source>
        <dbReference type="EMBL" id="OGM91426.1"/>
    </source>
</evidence>
<evidence type="ECO:0000256" key="2">
    <source>
        <dbReference type="ARBA" id="ARBA00022980"/>
    </source>
</evidence>
<dbReference type="GO" id="GO:1990904">
    <property type="term" value="C:ribonucleoprotein complex"/>
    <property type="evidence" value="ECO:0007669"/>
    <property type="project" value="UniProtKB-KW"/>
</dbReference>
<dbReference type="GO" id="GO:0003735">
    <property type="term" value="F:structural constituent of ribosome"/>
    <property type="evidence" value="ECO:0007669"/>
    <property type="project" value="InterPro"/>
</dbReference>
<dbReference type="InterPro" id="IPR014722">
    <property type="entry name" value="Rib_uL2_dom2"/>
</dbReference>
<dbReference type="InterPro" id="IPR057264">
    <property type="entry name" value="Ribosomal_uL24_C"/>
</dbReference>
<proteinExistence type="inferred from homology"/>
<dbReference type="GO" id="GO:0019843">
    <property type="term" value="F:rRNA binding"/>
    <property type="evidence" value="ECO:0007669"/>
    <property type="project" value="UniProtKB-UniRule"/>
</dbReference>
<evidence type="ECO:0000313" key="9">
    <source>
        <dbReference type="Proteomes" id="UP000178798"/>
    </source>
</evidence>
<dbReference type="PROSITE" id="PS01108">
    <property type="entry name" value="RIBOSOMAL_L24"/>
    <property type="match status" value="1"/>
</dbReference>
<dbReference type="InterPro" id="IPR005824">
    <property type="entry name" value="KOW"/>
</dbReference>
<gene>
    <name evidence="5" type="primary">rplX</name>
    <name evidence="8" type="ORF">A2999_02650</name>
</gene>
<dbReference type="STRING" id="1802556.A2999_02650"/>
<dbReference type="NCBIfam" id="TIGR01079">
    <property type="entry name" value="rplX_bact"/>
    <property type="match status" value="1"/>
</dbReference>
<dbReference type="SUPFAM" id="SSF50104">
    <property type="entry name" value="Translation proteins SH3-like domain"/>
    <property type="match status" value="1"/>
</dbReference>
<dbReference type="InterPro" id="IPR008991">
    <property type="entry name" value="Translation_prot_SH3-like_sf"/>
</dbReference>
<comment type="function">
    <text evidence="5">One of two assembly initiator proteins, it binds directly to the 5'-end of the 23S rRNA, where it nucleates assembly of the 50S subunit.</text>
</comment>
<evidence type="ECO:0000256" key="6">
    <source>
        <dbReference type="RuleBase" id="RU003477"/>
    </source>
</evidence>
<keyword evidence="5" id="KW-0699">rRNA-binding</keyword>
<dbReference type="AlphaFoldDB" id="A0A1F8DSQ0"/>
<dbReference type="InterPro" id="IPR003256">
    <property type="entry name" value="Ribosomal_uL24"/>
</dbReference>
<protein>
    <recommendedName>
        <fullName evidence="4 5">Large ribosomal subunit protein uL24</fullName>
    </recommendedName>
</protein>
<dbReference type="EMBL" id="MGIQ01000008">
    <property type="protein sequence ID" value="OGM91426.1"/>
    <property type="molecule type" value="Genomic_DNA"/>
</dbReference>
<evidence type="ECO:0000256" key="3">
    <source>
        <dbReference type="ARBA" id="ARBA00023274"/>
    </source>
</evidence>
<dbReference type="Proteomes" id="UP000178798">
    <property type="component" value="Unassembled WGS sequence"/>
</dbReference>
<dbReference type="CDD" id="cd06089">
    <property type="entry name" value="KOW_RPL26"/>
    <property type="match status" value="1"/>
</dbReference>
<dbReference type="GO" id="GO:0006412">
    <property type="term" value="P:translation"/>
    <property type="evidence" value="ECO:0007669"/>
    <property type="project" value="UniProtKB-UniRule"/>
</dbReference>
<dbReference type="InterPro" id="IPR041988">
    <property type="entry name" value="Ribosomal_uL24_KOW"/>
</dbReference>
<keyword evidence="2 5" id="KW-0689">Ribosomal protein</keyword>
<accession>A0A1F8DSQ0</accession>
<evidence type="ECO:0000259" key="7">
    <source>
        <dbReference type="SMART" id="SM00739"/>
    </source>
</evidence>
<feature type="domain" description="KOW" evidence="7">
    <location>
        <begin position="2"/>
        <end position="29"/>
    </location>
</feature>
<comment type="subunit">
    <text evidence="5">Part of the 50S ribosomal subunit.</text>
</comment>
<dbReference type="HAMAP" id="MF_01326_B">
    <property type="entry name" value="Ribosomal_uL24_B"/>
    <property type="match status" value="1"/>
</dbReference>
<name>A0A1F8DSQ0_9BACT</name>
<keyword evidence="5" id="KW-0694">RNA-binding</keyword>
<organism evidence="8 9">
    <name type="scientific">Candidatus Wolfebacteria bacterium RIFCSPLOWO2_01_FULL_38_11</name>
    <dbReference type="NCBI Taxonomy" id="1802556"/>
    <lineage>
        <taxon>Bacteria</taxon>
        <taxon>Candidatus Wolfeibacteriota</taxon>
    </lineage>
</organism>
<dbReference type="PANTHER" id="PTHR12903">
    <property type="entry name" value="MITOCHONDRIAL RIBOSOMAL PROTEIN L24"/>
    <property type="match status" value="1"/>
</dbReference>
<sequence length="101" mass="11130">MKIKKGDNVKIITGKDKGKNGKILAVFPVKGRILVEGLNLYKKHVRPKHTGEKGQTVMIPRSIDVSNVGLICPSCNKITRIGHRIEGEKKLRVCKKCGATI</sequence>
<evidence type="ECO:0000256" key="5">
    <source>
        <dbReference type="HAMAP-Rule" id="MF_01326"/>
    </source>
</evidence>
<comment type="function">
    <text evidence="5">One of the proteins that surrounds the polypeptide exit tunnel on the outside of the subunit.</text>
</comment>
<dbReference type="Pfam" id="PF17136">
    <property type="entry name" value="ribosomal_L24"/>
    <property type="match status" value="1"/>
</dbReference>
<dbReference type="InterPro" id="IPR005825">
    <property type="entry name" value="Ribosomal_uL24_CS"/>
</dbReference>
<dbReference type="Gene3D" id="2.30.30.30">
    <property type="match status" value="1"/>
</dbReference>
<dbReference type="Pfam" id="PF00467">
    <property type="entry name" value="KOW"/>
    <property type="match status" value="1"/>
</dbReference>
<reference evidence="8 9" key="1">
    <citation type="journal article" date="2016" name="Nat. Commun.">
        <title>Thousands of microbial genomes shed light on interconnected biogeochemical processes in an aquifer system.</title>
        <authorList>
            <person name="Anantharaman K."/>
            <person name="Brown C.T."/>
            <person name="Hug L.A."/>
            <person name="Sharon I."/>
            <person name="Castelle C.J."/>
            <person name="Probst A.J."/>
            <person name="Thomas B.C."/>
            <person name="Singh A."/>
            <person name="Wilkins M.J."/>
            <person name="Karaoz U."/>
            <person name="Brodie E.L."/>
            <person name="Williams K.H."/>
            <person name="Hubbard S.S."/>
            <person name="Banfield J.F."/>
        </authorList>
    </citation>
    <scope>NUCLEOTIDE SEQUENCE [LARGE SCALE GENOMIC DNA]</scope>
</reference>
<dbReference type="SMART" id="SM00739">
    <property type="entry name" value="KOW"/>
    <property type="match status" value="1"/>
</dbReference>